<protein>
    <submittedName>
        <fullName evidence="8">Purine/pyrimidine permease</fullName>
    </submittedName>
</protein>
<reference evidence="8 9" key="1">
    <citation type="submission" date="2023-03" db="EMBL/GenBank/DDBJ databases">
        <title>Bacillus Genome Sequencing.</title>
        <authorList>
            <person name="Dunlap C."/>
        </authorList>
    </citation>
    <scope>NUCLEOTIDE SEQUENCE [LARGE SCALE GENOMIC DNA]</scope>
    <source>
        <strain evidence="8 9">NRS-1717</strain>
    </source>
</reference>
<dbReference type="PANTHER" id="PTHR42810:SF1">
    <property type="entry name" value="PURINE PERMEASE YWDJ-RELATED"/>
    <property type="match status" value="1"/>
</dbReference>
<comment type="caution">
    <text evidence="8">The sequence shown here is derived from an EMBL/GenBank/DDBJ whole genome shotgun (WGS) entry which is preliminary data.</text>
</comment>
<proteinExistence type="inferred from homology"/>
<feature type="transmembrane region" description="Helical" evidence="7">
    <location>
        <begin position="135"/>
        <end position="155"/>
    </location>
</feature>
<feature type="transmembrane region" description="Helical" evidence="7">
    <location>
        <begin position="319"/>
        <end position="339"/>
    </location>
</feature>
<feature type="transmembrane region" description="Helical" evidence="7">
    <location>
        <begin position="73"/>
        <end position="92"/>
    </location>
</feature>
<evidence type="ECO:0000313" key="8">
    <source>
        <dbReference type="EMBL" id="MED4402432.1"/>
    </source>
</evidence>
<evidence type="ECO:0000256" key="7">
    <source>
        <dbReference type="SAM" id="Phobius"/>
    </source>
</evidence>
<evidence type="ECO:0000256" key="1">
    <source>
        <dbReference type="ARBA" id="ARBA00004141"/>
    </source>
</evidence>
<dbReference type="NCBIfam" id="NF037981">
    <property type="entry name" value="NCS2_1"/>
    <property type="match status" value="1"/>
</dbReference>
<feature type="transmembrane region" description="Helical" evidence="7">
    <location>
        <begin position="104"/>
        <end position="123"/>
    </location>
</feature>
<feature type="transmembrane region" description="Helical" evidence="7">
    <location>
        <begin position="48"/>
        <end position="67"/>
    </location>
</feature>
<accession>A0ABU6NZ86</accession>
<organism evidence="8 9">
    <name type="scientific">Metabacillus fastidiosus</name>
    <dbReference type="NCBI Taxonomy" id="1458"/>
    <lineage>
        <taxon>Bacteria</taxon>
        <taxon>Bacillati</taxon>
        <taxon>Bacillota</taxon>
        <taxon>Bacilli</taxon>
        <taxon>Bacillales</taxon>
        <taxon>Bacillaceae</taxon>
        <taxon>Metabacillus</taxon>
    </lineage>
</organism>
<dbReference type="EMBL" id="JARTFS010000011">
    <property type="protein sequence ID" value="MED4402432.1"/>
    <property type="molecule type" value="Genomic_DNA"/>
</dbReference>
<feature type="transmembrane region" description="Helical" evidence="7">
    <location>
        <begin position="12"/>
        <end position="36"/>
    </location>
</feature>
<comment type="similarity">
    <text evidence="2">Belongs to the nucleobase:cation symporter-2 (NCS2) (TC 2.A.40) family.</text>
</comment>
<feature type="transmembrane region" description="Helical" evidence="7">
    <location>
        <begin position="345"/>
        <end position="364"/>
    </location>
</feature>
<keyword evidence="3" id="KW-0813">Transport</keyword>
<sequence length="455" mass="49070">MKKLKLETGVGSLQWFVFLLVNSITLPIIIGEVYQLSMTETSELMQRTFFVVGIASLLAGWLGHRLPIPEGPAGIWLGIFVLMGQMAAAQGIEQTAALQLLQGGMLTAGAILIIMSATGWINSMMKLFTPLVNGVYLMMLGLQLSGVFLNGMIGVTNNSTEVHIGNIIIAFSVFFIVLGLSIWGKGWLKSYNVLIGIVIGCILFFLTNGTEPIPESSSLLLLPNLFAWGLPQLNTGMIVSSIIAGFVLVPNVIASVSAMQQVLKENKKEINENGQIKRAGITSGISSMLSAVFSTVGVVPFSIAAGFVRMTGQYRMAPFFISCLALIAVSLFPAAYSVLALLPEPVAYAAMLAAFTQMVGIGLSSVLKETLDQRRLTIVGIALSLGTGSMFVPKIVFYELPTVLQYVLSNGVMVGMLTALILEHCWRPVKEKTVDKGRVRLIPLNQSQFNRDSNL</sequence>
<evidence type="ECO:0000256" key="2">
    <source>
        <dbReference type="ARBA" id="ARBA00008821"/>
    </source>
</evidence>
<feature type="transmembrane region" description="Helical" evidence="7">
    <location>
        <begin position="190"/>
        <end position="207"/>
    </location>
</feature>
<evidence type="ECO:0000256" key="6">
    <source>
        <dbReference type="ARBA" id="ARBA00023136"/>
    </source>
</evidence>
<keyword evidence="6 7" id="KW-0472">Membrane</keyword>
<feature type="transmembrane region" description="Helical" evidence="7">
    <location>
        <begin position="167"/>
        <end position="184"/>
    </location>
</feature>
<keyword evidence="4 7" id="KW-0812">Transmembrane</keyword>
<evidence type="ECO:0000256" key="5">
    <source>
        <dbReference type="ARBA" id="ARBA00022989"/>
    </source>
</evidence>
<feature type="transmembrane region" description="Helical" evidence="7">
    <location>
        <begin position="219"/>
        <end position="249"/>
    </location>
</feature>
<keyword evidence="9" id="KW-1185">Reference proteome</keyword>
<dbReference type="InterPro" id="IPR006043">
    <property type="entry name" value="NCS2"/>
</dbReference>
<feature type="transmembrane region" description="Helical" evidence="7">
    <location>
        <begin position="376"/>
        <end position="397"/>
    </location>
</feature>
<feature type="transmembrane region" description="Helical" evidence="7">
    <location>
        <begin position="403"/>
        <end position="422"/>
    </location>
</feature>
<dbReference type="Pfam" id="PF00860">
    <property type="entry name" value="Xan_ur_permease"/>
    <property type="match status" value="1"/>
</dbReference>
<gene>
    <name evidence="8" type="ORF">P9271_14015</name>
</gene>
<evidence type="ECO:0000256" key="3">
    <source>
        <dbReference type="ARBA" id="ARBA00022448"/>
    </source>
</evidence>
<dbReference type="Proteomes" id="UP001342826">
    <property type="component" value="Unassembled WGS sequence"/>
</dbReference>
<evidence type="ECO:0000313" key="9">
    <source>
        <dbReference type="Proteomes" id="UP001342826"/>
    </source>
</evidence>
<name>A0ABU6NZ86_9BACI</name>
<comment type="subcellular location">
    <subcellularLocation>
        <location evidence="1">Membrane</location>
        <topology evidence="1">Multi-pass membrane protein</topology>
    </subcellularLocation>
</comment>
<evidence type="ECO:0000256" key="4">
    <source>
        <dbReference type="ARBA" id="ARBA00022692"/>
    </source>
</evidence>
<dbReference type="PANTHER" id="PTHR42810">
    <property type="entry name" value="PURINE PERMEASE C1399.01C-RELATED"/>
    <property type="match status" value="1"/>
</dbReference>
<dbReference type="RefSeq" id="WP_328015431.1">
    <property type="nucleotide sequence ID" value="NZ_JARTFS010000011.1"/>
</dbReference>
<keyword evidence="5 7" id="KW-1133">Transmembrane helix</keyword>